<dbReference type="Proteomes" id="UP000198211">
    <property type="component" value="Unassembled WGS sequence"/>
</dbReference>
<dbReference type="AlphaFoldDB" id="A0A225VUK8"/>
<accession>A0A225VUK8</accession>
<comment type="caution">
    <text evidence="1">The sequence shown here is derived from an EMBL/GenBank/DDBJ whole genome shotgun (WGS) entry which is preliminary data.</text>
</comment>
<proteinExistence type="predicted"/>
<gene>
    <name evidence="1" type="ORF">PHMEG_00018579</name>
</gene>
<protein>
    <submittedName>
        <fullName evidence="1">Uncharacterized protein</fullName>
    </submittedName>
</protein>
<keyword evidence="2" id="KW-1185">Reference proteome</keyword>
<evidence type="ECO:0000313" key="2">
    <source>
        <dbReference type="Proteomes" id="UP000198211"/>
    </source>
</evidence>
<dbReference type="EMBL" id="NBNE01003011">
    <property type="protein sequence ID" value="OWZ08824.1"/>
    <property type="molecule type" value="Genomic_DNA"/>
</dbReference>
<evidence type="ECO:0000313" key="1">
    <source>
        <dbReference type="EMBL" id="OWZ08824.1"/>
    </source>
</evidence>
<sequence>MATLTACDFSSELLLHWTVFHLSASTQTVHPPPFDRTVVKLLSDHSLTPEEEAVAGFGGPTEPTVKAQKKTEPRYGGFVTGKETSSKYCNQVSRLAVHDDDHKQSFRTPRLAVLLLANFEMLLSLRANREL</sequence>
<reference evidence="2" key="1">
    <citation type="submission" date="2017-03" db="EMBL/GenBank/DDBJ databases">
        <title>Phytopthora megakarya and P. palmivora, two closely related causual agents of cacao black pod achieved similar genome size and gene model numbers by different mechanisms.</title>
        <authorList>
            <person name="Ali S."/>
            <person name="Shao J."/>
            <person name="Larry D.J."/>
            <person name="Kronmiller B."/>
            <person name="Shen D."/>
            <person name="Strem M.D."/>
            <person name="Melnick R.L."/>
            <person name="Guiltinan M.J."/>
            <person name="Tyler B.M."/>
            <person name="Meinhardt L.W."/>
            <person name="Bailey B.A."/>
        </authorList>
    </citation>
    <scope>NUCLEOTIDE SEQUENCE [LARGE SCALE GENOMIC DNA]</scope>
    <source>
        <strain evidence="2">zdho120</strain>
    </source>
</reference>
<organism evidence="1 2">
    <name type="scientific">Phytophthora megakarya</name>
    <dbReference type="NCBI Taxonomy" id="4795"/>
    <lineage>
        <taxon>Eukaryota</taxon>
        <taxon>Sar</taxon>
        <taxon>Stramenopiles</taxon>
        <taxon>Oomycota</taxon>
        <taxon>Peronosporomycetes</taxon>
        <taxon>Peronosporales</taxon>
        <taxon>Peronosporaceae</taxon>
        <taxon>Phytophthora</taxon>
    </lineage>
</organism>
<name>A0A225VUK8_9STRA</name>